<feature type="compositionally biased region" description="Basic and acidic residues" evidence="6">
    <location>
        <begin position="17"/>
        <end position="27"/>
    </location>
</feature>
<dbReference type="GO" id="GO:0010467">
    <property type="term" value="P:gene expression"/>
    <property type="evidence" value="ECO:0007669"/>
    <property type="project" value="UniProtKB-ARBA"/>
</dbReference>
<dbReference type="OMA" id="TDWREQE"/>
<dbReference type="InterPro" id="IPR039678">
    <property type="entry name" value="CTNNBL1"/>
</dbReference>
<evidence type="ECO:0000256" key="5">
    <source>
        <dbReference type="ARBA" id="ARBA00023242"/>
    </source>
</evidence>
<keyword evidence="4" id="KW-0175">Coiled coil</keyword>
<feature type="compositionally biased region" description="Acidic residues" evidence="6">
    <location>
        <begin position="76"/>
        <end position="87"/>
    </location>
</feature>
<evidence type="ECO:0000313" key="9">
    <source>
        <dbReference type="Proteomes" id="UP000243498"/>
    </source>
</evidence>
<dbReference type="InterPro" id="IPR013180">
    <property type="entry name" value="CTNNBL1_N"/>
</dbReference>
<comment type="subcellular location">
    <subcellularLocation>
        <location evidence="1">Nucleus</location>
    </subcellularLocation>
</comment>
<dbReference type="SUPFAM" id="SSF48371">
    <property type="entry name" value="ARM repeat"/>
    <property type="match status" value="1"/>
</dbReference>
<dbReference type="GO" id="GO:0005681">
    <property type="term" value="C:spliceosomal complex"/>
    <property type="evidence" value="ECO:0007669"/>
    <property type="project" value="TreeGrafter"/>
</dbReference>
<evidence type="ECO:0000256" key="4">
    <source>
        <dbReference type="ARBA" id="ARBA00023054"/>
    </source>
</evidence>
<dbReference type="Pfam" id="PF08216">
    <property type="entry name" value="CTNNBL"/>
    <property type="match status" value="1"/>
</dbReference>
<proteinExistence type="predicted"/>
<protein>
    <submittedName>
        <fullName evidence="8">DUF1716 domain-containing protein</fullName>
    </submittedName>
</protein>
<evidence type="ECO:0000313" key="8">
    <source>
        <dbReference type="EMBL" id="OAA39078.1"/>
    </source>
</evidence>
<dbReference type="FunFam" id="1.25.10.10:FF:001136">
    <property type="entry name" value="Beta-catenin-like protein 1"/>
    <property type="match status" value="1"/>
</dbReference>
<evidence type="ECO:0000256" key="2">
    <source>
        <dbReference type="ARBA" id="ARBA00022553"/>
    </source>
</evidence>
<feature type="region of interest" description="Disordered" evidence="6">
    <location>
        <begin position="1"/>
        <end position="93"/>
    </location>
</feature>
<keyword evidence="5" id="KW-0539">Nucleus</keyword>
<feature type="compositionally biased region" description="Acidic residues" evidence="6">
    <location>
        <begin position="60"/>
        <end position="69"/>
    </location>
</feature>
<organism evidence="8 9">
    <name type="scientific">Metarhizium rileyi (strain RCEF 4871)</name>
    <name type="common">Nomuraea rileyi</name>
    <dbReference type="NCBI Taxonomy" id="1649241"/>
    <lineage>
        <taxon>Eukaryota</taxon>
        <taxon>Fungi</taxon>
        <taxon>Dikarya</taxon>
        <taxon>Ascomycota</taxon>
        <taxon>Pezizomycotina</taxon>
        <taxon>Sordariomycetes</taxon>
        <taxon>Hypocreomycetidae</taxon>
        <taxon>Hypocreales</taxon>
        <taxon>Clavicipitaceae</taxon>
        <taxon>Metarhizium</taxon>
    </lineage>
</organism>
<keyword evidence="2" id="KW-0597">Phosphoprotein</keyword>
<evidence type="ECO:0000259" key="7">
    <source>
        <dbReference type="SMART" id="SM01156"/>
    </source>
</evidence>
<accession>A0A162J3X0</accession>
<dbReference type="STRING" id="1081105.A0A162J3X0"/>
<keyword evidence="9" id="KW-1185">Reference proteome</keyword>
<feature type="domain" description="Beta-catenin-like protein 1 N-terminal" evidence="7">
    <location>
        <begin position="96"/>
        <end position="204"/>
    </location>
</feature>
<dbReference type="PANTHER" id="PTHR14978">
    <property type="entry name" value="BETA-CATENIN-LIKE PROTEIN 1 NUCLEAR ASSOCIATED PROTEIN"/>
    <property type="match status" value="1"/>
</dbReference>
<dbReference type="OrthoDB" id="1898821at2759"/>
<dbReference type="EMBL" id="AZHC01000023">
    <property type="protein sequence ID" value="OAA39078.1"/>
    <property type="molecule type" value="Genomic_DNA"/>
</dbReference>
<sequence>MASVDDIFKSSGTPSKRKLEAVKDPNEIYKASKLKANGSNRRAHAQDLSEADDGTSSRPDDDDDDDDQDFGPAMPPDDEDEAGDDEEGRFFGGGISKQESQVLDFVDEAGEADQAPDKFDATWLRKTVLTFEKHITKNAELRAKFEDDPQKFIGSEADLDADIKGLSILSEHPELYPDLVKLGSVNSLVGLLAHENTDISIDAMEIIGELTDEDVSAEDKQWNALVDALIEADLVGLLVSNFSRLNEDDEADRNGVYYALGIIENLCSRTATASRICQEDKLLKWLLQRVQRKESIVSQNKQYAAEILAILAQASPENCQQLSHLDTIDRLLQLVATYRRRDPDKGGEEEEFMENLFEALTCLVDYPPCKAKFLDAEGVELCLIMLKDGKMSKAPALRLLDHAAGGAAGADTCVRIVEAGGLKGIFTLFNKTQDHRLLGHLISIFASMLRLLPASSAERIRTLAKFVEKDYEKTSRLVKLHREYLSRVEKAKDNFAREGAADGDEAAEIELLSRRLDAGLHTLQQIDASLAWLVAEDSGASKEIKRLLAEREEDLSVLASILSEQQGGLDRIDDDSRDLSEMLGTLIQFLQ</sequence>
<dbReference type="InterPro" id="IPR016024">
    <property type="entry name" value="ARM-type_fold"/>
</dbReference>
<dbReference type="Proteomes" id="UP000243498">
    <property type="component" value="Unassembled WGS sequence"/>
</dbReference>
<evidence type="ECO:0000256" key="3">
    <source>
        <dbReference type="ARBA" id="ARBA00022737"/>
    </source>
</evidence>
<keyword evidence="3" id="KW-0677">Repeat</keyword>
<dbReference type="AlphaFoldDB" id="A0A162J3X0"/>
<evidence type="ECO:0000256" key="1">
    <source>
        <dbReference type="ARBA" id="ARBA00004123"/>
    </source>
</evidence>
<name>A0A162J3X0_METRR</name>
<dbReference type="Gene3D" id="1.25.10.10">
    <property type="entry name" value="Leucine-rich Repeat Variant"/>
    <property type="match status" value="1"/>
</dbReference>
<dbReference type="PANTHER" id="PTHR14978:SF0">
    <property type="entry name" value="BETA-CATENIN-LIKE PROTEIN 1"/>
    <property type="match status" value="1"/>
</dbReference>
<gene>
    <name evidence="8" type="ORF">NOR_06338</name>
</gene>
<dbReference type="SMART" id="SM01156">
    <property type="entry name" value="DUF1716"/>
    <property type="match status" value="1"/>
</dbReference>
<dbReference type="InterPro" id="IPR011989">
    <property type="entry name" value="ARM-like"/>
</dbReference>
<reference evidence="8 9" key="1">
    <citation type="journal article" date="2016" name="Genome Biol. Evol.">
        <title>Divergent and convergent evolution of fungal pathogenicity.</title>
        <authorList>
            <person name="Shang Y."/>
            <person name="Xiao G."/>
            <person name="Zheng P."/>
            <person name="Cen K."/>
            <person name="Zhan S."/>
            <person name="Wang C."/>
        </authorList>
    </citation>
    <scope>NUCLEOTIDE SEQUENCE [LARGE SCALE GENOMIC DNA]</scope>
    <source>
        <strain evidence="8 9">RCEF 4871</strain>
    </source>
</reference>
<comment type="caution">
    <text evidence="8">The sequence shown here is derived from an EMBL/GenBank/DDBJ whole genome shotgun (WGS) entry which is preliminary data.</text>
</comment>
<evidence type="ECO:0000256" key="6">
    <source>
        <dbReference type="SAM" id="MobiDB-lite"/>
    </source>
</evidence>